<name>A0ABD2PEW1_9CUCU</name>
<sequence>MERTIATEEGKRLAEEMKAIFLETSAKQNQAVSDVFHKLLLEIEKADGNMHDKTNCSVC</sequence>
<dbReference type="InterPro" id="IPR027417">
    <property type="entry name" value="P-loop_NTPase"/>
</dbReference>
<evidence type="ECO:0000313" key="2">
    <source>
        <dbReference type="Proteomes" id="UP001516400"/>
    </source>
</evidence>
<gene>
    <name evidence="1" type="ORF">HHI36_022963</name>
</gene>
<dbReference type="Pfam" id="PF00071">
    <property type="entry name" value="Ras"/>
    <property type="match status" value="1"/>
</dbReference>
<accession>A0ABD2PEW1</accession>
<organism evidence="1 2">
    <name type="scientific">Cryptolaemus montrouzieri</name>
    <dbReference type="NCBI Taxonomy" id="559131"/>
    <lineage>
        <taxon>Eukaryota</taxon>
        <taxon>Metazoa</taxon>
        <taxon>Ecdysozoa</taxon>
        <taxon>Arthropoda</taxon>
        <taxon>Hexapoda</taxon>
        <taxon>Insecta</taxon>
        <taxon>Pterygota</taxon>
        <taxon>Neoptera</taxon>
        <taxon>Endopterygota</taxon>
        <taxon>Coleoptera</taxon>
        <taxon>Polyphaga</taxon>
        <taxon>Cucujiformia</taxon>
        <taxon>Coccinelloidea</taxon>
        <taxon>Coccinellidae</taxon>
        <taxon>Scymninae</taxon>
        <taxon>Scymnini</taxon>
        <taxon>Cryptolaemus</taxon>
    </lineage>
</organism>
<dbReference type="Gene3D" id="3.40.50.300">
    <property type="entry name" value="P-loop containing nucleotide triphosphate hydrolases"/>
    <property type="match status" value="1"/>
</dbReference>
<reference evidence="1 2" key="1">
    <citation type="journal article" date="2021" name="BMC Biol.">
        <title>Horizontally acquired antibacterial genes associated with adaptive radiation of ladybird beetles.</title>
        <authorList>
            <person name="Li H.S."/>
            <person name="Tang X.F."/>
            <person name="Huang Y.H."/>
            <person name="Xu Z.Y."/>
            <person name="Chen M.L."/>
            <person name="Du X.Y."/>
            <person name="Qiu B.Y."/>
            <person name="Chen P.T."/>
            <person name="Zhang W."/>
            <person name="Slipinski A."/>
            <person name="Escalona H.E."/>
            <person name="Waterhouse R.M."/>
            <person name="Zwick A."/>
            <person name="Pang H."/>
        </authorList>
    </citation>
    <scope>NUCLEOTIDE SEQUENCE [LARGE SCALE GENOMIC DNA]</scope>
    <source>
        <strain evidence="1">SYSU2018</strain>
    </source>
</reference>
<dbReference type="SUPFAM" id="SSF52540">
    <property type="entry name" value="P-loop containing nucleoside triphosphate hydrolases"/>
    <property type="match status" value="1"/>
</dbReference>
<evidence type="ECO:0000313" key="1">
    <source>
        <dbReference type="EMBL" id="KAL3289546.1"/>
    </source>
</evidence>
<dbReference type="EMBL" id="JABFTP020000186">
    <property type="protein sequence ID" value="KAL3289546.1"/>
    <property type="molecule type" value="Genomic_DNA"/>
</dbReference>
<dbReference type="Proteomes" id="UP001516400">
    <property type="component" value="Unassembled WGS sequence"/>
</dbReference>
<comment type="caution">
    <text evidence="1">The sequence shown here is derived from an EMBL/GenBank/DDBJ whole genome shotgun (WGS) entry which is preliminary data.</text>
</comment>
<protein>
    <submittedName>
        <fullName evidence="1">Uncharacterized protein</fullName>
    </submittedName>
</protein>
<dbReference type="PROSITE" id="PS51421">
    <property type="entry name" value="RAS"/>
    <property type="match status" value="1"/>
</dbReference>
<dbReference type="AlphaFoldDB" id="A0ABD2PEW1"/>
<dbReference type="InterPro" id="IPR001806">
    <property type="entry name" value="Small_GTPase"/>
</dbReference>
<proteinExistence type="predicted"/>
<keyword evidence="2" id="KW-1185">Reference proteome</keyword>